<dbReference type="EMBL" id="JASCZI010092245">
    <property type="protein sequence ID" value="MED6152099.1"/>
    <property type="molecule type" value="Genomic_DNA"/>
</dbReference>
<organism evidence="1 2">
    <name type="scientific">Stylosanthes scabra</name>
    <dbReference type="NCBI Taxonomy" id="79078"/>
    <lineage>
        <taxon>Eukaryota</taxon>
        <taxon>Viridiplantae</taxon>
        <taxon>Streptophyta</taxon>
        <taxon>Embryophyta</taxon>
        <taxon>Tracheophyta</taxon>
        <taxon>Spermatophyta</taxon>
        <taxon>Magnoliopsida</taxon>
        <taxon>eudicotyledons</taxon>
        <taxon>Gunneridae</taxon>
        <taxon>Pentapetalae</taxon>
        <taxon>rosids</taxon>
        <taxon>fabids</taxon>
        <taxon>Fabales</taxon>
        <taxon>Fabaceae</taxon>
        <taxon>Papilionoideae</taxon>
        <taxon>50 kb inversion clade</taxon>
        <taxon>dalbergioids sensu lato</taxon>
        <taxon>Dalbergieae</taxon>
        <taxon>Pterocarpus clade</taxon>
        <taxon>Stylosanthes</taxon>
    </lineage>
</organism>
<protein>
    <submittedName>
        <fullName evidence="1">Uncharacterized protein</fullName>
    </submittedName>
</protein>
<evidence type="ECO:0000313" key="2">
    <source>
        <dbReference type="Proteomes" id="UP001341840"/>
    </source>
</evidence>
<gene>
    <name evidence="1" type="ORF">PIB30_088741</name>
</gene>
<sequence length="145" mass="16832">MSELEAVFLYNLGDGFTEIRKVGYRYLQRQPNGRFVHLLVWLFNDQHVRVTFECHRKLMPQHVMDFLVEVGRIPAGLPVAVTPIRIAEPPPSENRSGDGSFRGGRFRLCYEHCIMTLRKVVRAVRKPSQLAVPVISFWHRLQFQG</sequence>
<evidence type="ECO:0000313" key="1">
    <source>
        <dbReference type="EMBL" id="MED6152099.1"/>
    </source>
</evidence>
<feature type="non-terminal residue" evidence="1">
    <location>
        <position position="145"/>
    </location>
</feature>
<reference evidence="1 2" key="1">
    <citation type="journal article" date="2023" name="Plants (Basel)">
        <title>Bridging the Gap: Combining Genomics and Transcriptomics Approaches to Understand Stylosanthes scabra, an Orphan Legume from the Brazilian Caatinga.</title>
        <authorList>
            <person name="Ferreira-Neto J.R.C."/>
            <person name="da Silva M.D."/>
            <person name="Binneck E."/>
            <person name="de Melo N.F."/>
            <person name="da Silva R.H."/>
            <person name="de Melo A.L.T.M."/>
            <person name="Pandolfi V."/>
            <person name="Bustamante F.O."/>
            <person name="Brasileiro-Vidal A.C."/>
            <person name="Benko-Iseppon A.M."/>
        </authorList>
    </citation>
    <scope>NUCLEOTIDE SEQUENCE [LARGE SCALE GENOMIC DNA]</scope>
    <source>
        <tissue evidence="1">Leaves</tissue>
    </source>
</reference>
<name>A0ABU6TUA4_9FABA</name>
<accession>A0ABU6TUA4</accession>
<comment type="caution">
    <text evidence="1">The sequence shown here is derived from an EMBL/GenBank/DDBJ whole genome shotgun (WGS) entry which is preliminary data.</text>
</comment>
<proteinExistence type="predicted"/>
<dbReference type="Proteomes" id="UP001341840">
    <property type="component" value="Unassembled WGS sequence"/>
</dbReference>
<keyword evidence="2" id="KW-1185">Reference proteome</keyword>